<dbReference type="EMBL" id="OY726397">
    <property type="protein sequence ID" value="CAJ1496435.1"/>
    <property type="molecule type" value="Genomic_DNA"/>
</dbReference>
<keyword evidence="2" id="KW-1185">Reference proteome</keyword>
<evidence type="ECO:0000313" key="1">
    <source>
        <dbReference type="EMBL" id="CAJ1496435.1"/>
    </source>
</evidence>
<evidence type="ECO:0000313" key="2">
    <source>
        <dbReference type="Proteomes" id="UP001190465"/>
    </source>
</evidence>
<evidence type="ECO:0008006" key="3">
    <source>
        <dbReference type="Google" id="ProtNLM"/>
    </source>
</evidence>
<name>A0ABM9LBW5_9MYCO</name>
<dbReference type="RefSeq" id="WP_308480986.1">
    <property type="nucleotide sequence ID" value="NZ_OY726397.1"/>
</dbReference>
<organism evidence="1 2">
    <name type="scientific">[Mycobacterium] burgundiense</name>
    <dbReference type="NCBI Taxonomy" id="3064286"/>
    <lineage>
        <taxon>Bacteria</taxon>
        <taxon>Bacillati</taxon>
        <taxon>Actinomycetota</taxon>
        <taxon>Actinomycetes</taxon>
        <taxon>Mycobacteriales</taxon>
        <taxon>Mycobacteriaceae</taxon>
        <taxon>Mycolicibacterium</taxon>
    </lineage>
</organism>
<reference evidence="1 2" key="1">
    <citation type="submission" date="2023-08" db="EMBL/GenBank/DDBJ databases">
        <authorList>
            <person name="Folkvardsen B D."/>
            <person name="Norman A."/>
        </authorList>
    </citation>
    <scope>NUCLEOTIDE SEQUENCE [LARGE SCALE GENOMIC DNA]</scope>
    <source>
        <strain evidence="1 2">Mu0053</strain>
    </source>
</reference>
<dbReference type="Proteomes" id="UP001190465">
    <property type="component" value="Chromosome"/>
</dbReference>
<accession>A0ABM9LBW5</accession>
<protein>
    <recommendedName>
        <fullName evidence="3">Fis family transcriptional regulator</fullName>
    </recommendedName>
</protein>
<sequence>MSDADTWLAEREVELSATASKRFAKVWRELAERDGRAREAGLTAAAKYLAGATKPADIGKTLAKARQRAEAQLAAARVVAVLAVEDGAGEAPTAREIGVDRMALRNWLGKR</sequence>
<gene>
    <name evidence="1" type="ORF">MU0053_000648</name>
</gene>
<proteinExistence type="predicted"/>